<name>A0A4Z1FJE2_9HELO</name>
<dbReference type="EMBL" id="PQXI01000156">
    <property type="protein sequence ID" value="TGO22743.1"/>
    <property type="molecule type" value="Genomic_DNA"/>
</dbReference>
<evidence type="ECO:0000256" key="1">
    <source>
        <dbReference type="SAM" id="Coils"/>
    </source>
</evidence>
<accession>A0A4Z1FJE2</accession>
<protein>
    <submittedName>
        <fullName evidence="3">Uncharacterized protein</fullName>
    </submittedName>
</protein>
<evidence type="ECO:0000313" key="3">
    <source>
        <dbReference type="EMBL" id="TGO22743.1"/>
    </source>
</evidence>
<evidence type="ECO:0000313" key="4">
    <source>
        <dbReference type="Proteomes" id="UP000297910"/>
    </source>
</evidence>
<dbReference type="Proteomes" id="UP000297910">
    <property type="component" value="Unassembled WGS sequence"/>
</dbReference>
<dbReference type="AlphaFoldDB" id="A0A4Z1FJE2"/>
<keyword evidence="1" id="KW-0175">Coiled coil</keyword>
<comment type="caution">
    <text evidence="3">The sequence shown here is derived from an EMBL/GenBank/DDBJ whole genome shotgun (WGS) entry which is preliminary data.</text>
</comment>
<feature type="region of interest" description="Disordered" evidence="2">
    <location>
        <begin position="1"/>
        <end position="35"/>
    </location>
</feature>
<feature type="compositionally biased region" description="Polar residues" evidence="2">
    <location>
        <begin position="13"/>
        <end position="34"/>
    </location>
</feature>
<reference evidence="3 4" key="1">
    <citation type="submission" date="2017-12" db="EMBL/GenBank/DDBJ databases">
        <title>Comparative genomics of Botrytis spp.</title>
        <authorList>
            <person name="Valero-Jimenez C.A."/>
            <person name="Tapia P."/>
            <person name="Veloso J."/>
            <person name="Silva-Moreno E."/>
            <person name="Staats M."/>
            <person name="Valdes J.H."/>
            <person name="Van Kan J.A.L."/>
        </authorList>
    </citation>
    <scope>NUCLEOTIDE SEQUENCE [LARGE SCALE GENOMIC DNA]</scope>
    <source>
        <strain evidence="3 4">Bp0003</strain>
    </source>
</reference>
<feature type="coiled-coil region" evidence="1">
    <location>
        <begin position="42"/>
        <end position="76"/>
    </location>
</feature>
<evidence type="ECO:0000256" key="2">
    <source>
        <dbReference type="SAM" id="MobiDB-lite"/>
    </source>
</evidence>
<sequence length="134" mass="14557">MSNRGVGRKPGTNRFSISNRSTISKRSTSKNTLPTEDLAVIIKNQEANINNLNLRLDKMEQKIKNIEGILTRVNAVEHAVKGVGNESGQPADGDIHVAPKHQKSAGALKKQENMYRALGIKPPASSSQFLEGVV</sequence>
<keyword evidence="4" id="KW-1185">Reference proteome</keyword>
<organism evidence="3 4">
    <name type="scientific">Botrytis paeoniae</name>
    <dbReference type="NCBI Taxonomy" id="278948"/>
    <lineage>
        <taxon>Eukaryota</taxon>
        <taxon>Fungi</taxon>
        <taxon>Dikarya</taxon>
        <taxon>Ascomycota</taxon>
        <taxon>Pezizomycotina</taxon>
        <taxon>Leotiomycetes</taxon>
        <taxon>Helotiales</taxon>
        <taxon>Sclerotiniaceae</taxon>
        <taxon>Botrytis</taxon>
    </lineage>
</organism>
<gene>
    <name evidence="3" type="ORF">BPAE_0156g00060</name>
</gene>
<proteinExistence type="predicted"/>